<protein>
    <submittedName>
        <fullName evidence="2">Uncharacterized protein</fullName>
    </submittedName>
</protein>
<keyword evidence="1" id="KW-0812">Transmembrane</keyword>
<gene>
    <name evidence="2" type="ORF">ACU52_09875</name>
</gene>
<feature type="transmembrane region" description="Helical" evidence="1">
    <location>
        <begin position="205"/>
        <end position="221"/>
    </location>
</feature>
<name>A0A8E1QYN1_9BACT</name>
<evidence type="ECO:0000313" key="2">
    <source>
        <dbReference type="EMBL" id="KOO68141.1"/>
    </source>
</evidence>
<proteinExistence type="predicted"/>
<dbReference type="RefSeq" id="WP_053398669.1">
    <property type="nucleotide sequence ID" value="NZ_LFQU01000018.1"/>
</dbReference>
<reference evidence="2 3" key="1">
    <citation type="submission" date="2015-06" db="EMBL/GenBank/DDBJ databases">
        <title>Prevotella sp. 109, sp. nov., a novel member of the family Prevotellaceae isolated from human faeces.</title>
        <authorList>
            <person name="Shkoporov A.N."/>
            <person name="Chaplin A.V."/>
            <person name="Kafarskaia L.I."/>
            <person name="Efimov B.A."/>
        </authorList>
    </citation>
    <scope>NUCLEOTIDE SEQUENCE [LARGE SCALE GENOMIC DNA]</scope>
    <source>
        <strain evidence="2 3">109</strain>
    </source>
</reference>
<keyword evidence="1" id="KW-0472">Membrane</keyword>
<organism evidence="2 3">
    <name type="scientific">Xylanibacter rarus</name>
    <dbReference type="NCBI Taxonomy" id="1676614"/>
    <lineage>
        <taxon>Bacteria</taxon>
        <taxon>Pseudomonadati</taxon>
        <taxon>Bacteroidota</taxon>
        <taxon>Bacteroidia</taxon>
        <taxon>Bacteroidales</taxon>
        <taxon>Prevotellaceae</taxon>
        <taxon>Xylanibacter</taxon>
    </lineage>
</organism>
<dbReference type="Proteomes" id="UP000036951">
    <property type="component" value="Unassembled WGS sequence"/>
</dbReference>
<evidence type="ECO:0000256" key="1">
    <source>
        <dbReference type="SAM" id="Phobius"/>
    </source>
</evidence>
<keyword evidence="1" id="KW-1133">Transmembrane helix</keyword>
<comment type="caution">
    <text evidence="2">The sequence shown here is derived from an EMBL/GenBank/DDBJ whole genome shotgun (WGS) entry which is preliminary data.</text>
</comment>
<evidence type="ECO:0000313" key="3">
    <source>
        <dbReference type="Proteomes" id="UP000036951"/>
    </source>
</evidence>
<dbReference type="EMBL" id="LFQU01000018">
    <property type="protein sequence ID" value="KOO68141.1"/>
    <property type="molecule type" value="Genomic_DNA"/>
</dbReference>
<sequence>MKERFIKLFSGFLSGTILLESCTNGYYMDFPADEINRQIAGKIDSNNSIAIPVQIKISENDTEYIFFLQRLATDIVNHPEIAEEFINNPNQYIEEKGFNSKHIVVDSKLTKIILALADKNICSAIEQGNIGEYLSLLKERGLMEKISINDIDSISKSQIEIQKILTRNSAITNLETQASAVAFAVAVIVGAVAVVWAVVVEHFGVANAVGAVTALAWKVAATTSGNKRRKNGALVENLMTSNTIEVWNIKSQNKEMAYIVADEFTNETVNSLMQYIKKNFPEEYSKYNEDVLRNAILINLQNANFEE</sequence>
<dbReference type="AlphaFoldDB" id="A0A8E1QYN1"/>
<keyword evidence="3" id="KW-1185">Reference proteome</keyword>
<accession>A0A8E1QYN1</accession>
<feature type="transmembrane region" description="Helical" evidence="1">
    <location>
        <begin position="180"/>
        <end position="199"/>
    </location>
</feature>